<gene>
    <name evidence="4" type="ORF">FRACA_1370005</name>
</gene>
<dbReference type="Pfam" id="PF08028">
    <property type="entry name" value="Acyl-CoA_dh_2"/>
    <property type="match status" value="1"/>
</dbReference>
<evidence type="ECO:0000259" key="3">
    <source>
        <dbReference type="Pfam" id="PF08028"/>
    </source>
</evidence>
<dbReference type="EMBL" id="FZMO01000043">
    <property type="protein sequence ID" value="SNQ46346.1"/>
    <property type="molecule type" value="Genomic_DNA"/>
</dbReference>
<name>A0A2I2KL23_9ACTN</name>
<dbReference type="GO" id="GO:0016627">
    <property type="term" value="F:oxidoreductase activity, acting on the CH-CH group of donors"/>
    <property type="evidence" value="ECO:0007669"/>
    <property type="project" value="InterPro"/>
</dbReference>
<dbReference type="InterPro" id="IPR013107">
    <property type="entry name" value="Acyl-CoA_DH_C"/>
</dbReference>
<dbReference type="Gene3D" id="1.20.140.10">
    <property type="entry name" value="Butyryl-CoA Dehydrogenase, subunit A, domain 3"/>
    <property type="match status" value="1"/>
</dbReference>
<evidence type="ECO:0000256" key="1">
    <source>
        <dbReference type="ARBA" id="ARBA00023002"/>
    </source>
</evidence>
<protein>
    <recommendedName>
        <fullName evidence="3">Acyl-CoA dehydrogenase C-terminal domain-containing protein</fullName>
    </recommendedName>
</protein>
<sequence>MKIHASENERISRIARIMPDAPASGRKPRARPSAAVRTSGNPRRRASRTRFWWPVNPSSTEANWPIRSSPSPSIFDGPKTYGARAQVLHAALDTGIARGALDAAVAQVTKAGPWFESGAARAADEPLLLQQAGDLEIEVRAAEALLREAASASTRPT</sequence>
<organism evidence="4 5">
    <name type="scientific">Frankia canadensis</name>
    <dbReference type="NCBI Taxonomy" id="1836972"/>
    <lineage>
        <taxon>Bacteria</taxon>
        <taxon>Bacillati</taxon>
        <taxon>Actinomycetota</taxon>
        <taxon>Actinomycetes</taxon>
        <taxon>Frankiales</taxon>
        <taxon>Frankiaceae</taxon>
        <taxon>Frankia</taxon>
    </lineage>
</organism>
<dbReference type="AlphaFoldDB" id="A0A2I2KL23"/>
<reference evidence="4 5" key="1">
    <citation type="submission" date="2017-06" db="EMBL/GenBank/DDBJ databases">
        <authorList>
            <person name="Kim H.J."/>
            <person name="Triplett B.A."/>
        </authorList>
    </citation>
    <scope>NUCLEOTIDE SEQUENCE [LARGE SCALE GENOMIC DNA]</scope>
    <source>
        <strain evidence="4">FRACA_ARgP5</strain>
    </source>
</reference>
<dbReference type="InterPro" id="IPR036250">
    <property type="entry name" value="AcylCo_DH-like_C"/>
</dbReference>
<proteinExistence type="predicted"/>
<evidence type="ECO:0000313" key="4">
    <source>
        <dbReference type="EMBL" id="SNQ46346.1"/>
    </source>
</evidence>
<evidence type="ECO:0000313" key="5">
    <source>
        <dbReference type="Proteomes" id="UP000234331"/>
    </source>
</evidence>
<keyword evidence="1" id="KW-0560">Oxidoreductase</keyword>
<keyword evidence="5" id="KW-1185">Reference proteome</keyword>
<feature type="region of interest" description="Disordered" evidence="2">
    <location>
        <begin position="1"/>
        <end position="49"/>
    </location>
</feature>
<evidence type="ECO:0000256" key="2">
    <source>
        <dbReference type="SAM" id="MobiDB-lite"/>
    </source>
</evidence>
<dbReference type="SUPFAM" id="SSF47203">
    <property type="entry name" value="Acyl-CoA dehydrogenase C-terminal domain-like"/>
    <property type="match status" value="1"/>
</dbReference>
<feature type="compositionally biased region" description="Basic and acidic residues" evidence="2">
    <location>
        <begin position="1"/>
        <end position="12"/>
    </location>
</feature>
<feature type="domain" description="Acyl-CoA dehydrogenase C-terminal" evidence="3">
    <location>
        <begin position="88"/>
        <end position="152"/>
    </location>
</feature>
<dbReference type="Proteomes" id="UP000234331">
    <property type="component" value="Unassembled WGS sequence"/>
</dbReference>
<accession>A0A2I2KL23</accession>